<dbReference type="SMART" id="SM00093">
    <property type="entry name" value="SERPIN"/>
    <property type="match status" value="1"/>
</dbReference>
<dbReference type="GO" id="GO:0004867">
    <property type="term" value="F:serine-type endopeptidase inhibitor activity"/>
    <property type="evidence" value="ECO:0007669"/>
    <property type="project" value="InterPro"/>
</dbReference>
<evidence type="ECO:0000313" key="6">
    <source>
        <dbReference type="Proteomes" id="UP000729913"/>
    </source>
</evidence>
<reference evidence="5" key="2">
    <citation type="submission" date="2021-04" db="EMBL/GenBank/DDBJ databases">
        <title>Genome-wide patterns of bracovirus chromosomal integration into multiple host tissues during parasitism.</title>
        <authorList>
            <person name="Chebbi M.A.C."/>
        </authorList>
    </citation>
    <scope>NUCLEOTIDE SEQUENCE</scope>
    <source>
        <tissue evidence="5">Whole body</tissue>
    </source>
</reference>
<name>A0A8J5QZ87_9HYME</name>
<dbReference type="EMBL" id="JAAOIC020000067">
    <property type="protein sequence ID" value="KAG8034388.1"/>
    <property type="molecule type" value="Genomic_DNA"/>
</dbReference>
<dbReference type="OrthoDB" id="7685954at2759"/>
<dbReference type="PANTHER" id="PTHR11461:SF211">
    <property type="entry name" value="GH10112P-RELATED"/>
    <property type="match status" value="1"/>
</dbReference>
<evidence type="ECO:0000256" key="3">
    <source>
        <dbReference type="SAM" id="SignalP"/>
    </source>
</evidence>
<reference evidence="5" key="1">
    <citation type="submission" date="2020-03" db="EMBL/GenBank/DDBJ databases">
        <authorList>
            <person name="Chebbi M.A."/>
            <person name="Drezen J.M."/>
        </authorList>
    </citation>
    <scope>NUCLEOTIDE SEQUENCE</scope>
    <source>
        <tissue evidence="5">Whole body</tissue>
    </source>
</reference>
<evidence type="ECO:0000256" key="2">
    <source>
        <dbReference type="RuleBase" id="RU000411"/>
    </source>
</evidence>
<dbReference type="AlphaFoldDB" id="A0A8J5QZ87"/>
<proteinExistence type="inferred from homology"/>
<organism evidence="5 6">
    <name type="scientific">Cotesia typhae</name>
    <dbReference type="NCBI Taxonomy" id="2053667"/>
    <lineage>
        <taxon>Eukaryota</taxon>
        <taxon>Metazoa</taxon>
        <taxon>Ecdysozoa</taxon>
        <taxon>Arthropoda</taxon>
        <taxon>Hexapoda</taxon>
        <taxon>Insecta</taxon>
        <taxon>Pterygota</taxon>
        <taxon>Neoptera</taxon>
        <taxon>Endopterygota</taxon>
        <taxon>Hymenoptera</taxon>
        <taxon>Apocrita</taxon>
        <taxon>Ichneumonoidea</taxon>
        <taxon>Braconidae</taxon>
        <taxon>Microgastrinae</taxon>
        <taxon>Cotesia</taxon>
    </lineage>
</organism>
<keyword evidence="6" id="KW-1185">Reference proteome</keyword>
<accession>A0A8J5QZ87</accession>
<feature type="signal peptide" evidence="3">
    <location>
        <begin position="1"/>
        <end position="18"/>
    </location>
</feature>
<feature type="domain" description="Serpin" evidence="4">
    <location>
        <begin position="42"/>
        <end position="283"/>
    </location>
</feature>
<protein>
    <recommendedName>
        <fullName evidence="4">Serpin domain-containing protein</fullName>
    </recommendedName>
</protein>
<keyword evidence="3" id="KW-0732">Signal</keyword>
<feature type="chain" id="PRO_5035220714" description="Serpin domain-containing protein" evidence="3">
    <location>
        <begin position="19"/>
        <end position="283"/>
    </location>
</feature>
<dbReference type="Proteomes" id="UP000729913">
    <property type="component" value="Unassembled WGS sequence"/>
</dbReference>
<feature type="non-terminal residue" evidence="5">
    <location>
        <position position="1"/>
    </location>
</feature>
<evidence type="ECO:0000256" key="1">
    <source>
        <dbReference type="ARBA" id="ARBA00009500"/>
    </source>
</evidence>
<dbReference type="GO" id="GO:0005615">
    <property type="term" value="C:extracellular space"/>
    <property type="evidence" value="ECO:0007669"/>
    <property type="project" value="InterPro"/>
</dbReference>
<dbReference type="InterPro" id="IPR023796">
    <property type="entry name" value="Serpin_dom"/>
</dbReference>
<evidence type="ECO:0000259" key="4">
    <source>
        <dbReference type="SMART" id="SM00093"/>
    </source>
</evidence>
<comment type="caution">
    <text evidence="5">The sequence shown here is derived from an EMBL/GenBank/DDBJ whole genome shotgun (WGS) entry which is preliminary data.</text>
</comment>
<dbReference type="InterPro" id="IPR000215">
    <property type="entry name" value="Serpin_fam"/>
</dbReference>
<dbReference type="Pfam" id="PF00079">
    <property type="entry name" value="Serpin"/>
    <property type="match status" value="1"/>
</dbReference>
<sequence>MLWISFIIAICTTHYTSSFNFEHDENMQAIHNVSLGINRFTVELHKIISSNMKSFTVSPLSVALVLMMAACGAAGENAKEMKSVLNFDYNNSVHRTGIYSMIEMFNAIQASEVKLANKLYIAAGIDIDPYYANLIKKTFNSSIENVKFENCAETAQVINQWCAEQTHQRIEKIIDPDDIDQETMLVLVNTVYFKALWRSAFEESDTNLKTFHLNKLESKEVPMMYQSIETSYGVLPELNATFVRLRFKSNYAYEFLNMIVILPNEIDGLHAIENNLHKLELSA</sequence>
<evidence type="ECO:0000313" key="5">
    <source>
        <dbReference type="EMBL" id="KAG8034388.1"/>
    </source>
</evidence>
<gene>
    <name evidence="5" type="ORF">G9C98_007464</name>
</gene>
<comment type="similarity">
    <text evidence="1 2">Belongs to the serpin family.</text>
</comment>
<dbReference type="PANTHER" id="PTHR11461">
    <property type="entry name" value="SERINE PROTEASE INHIBITOR, SERPIN"/>
    <property type="match status" value="1"/>
</dbReference>